<dbReference type="InterPro" id="IPR043502">
    <property type="entry name" value="DNA/RNA_pol_sf"/>
</dbReference>
<dbReference type="Pfam" id="PF00078">
    <property type="entry name" value="RVT_1"/>
    <property type="match status" value="1"/>
</dbReference>
<dbReference type="EMBL" id="CACRXK020008044">
    <property type="protein sequence ID" value="CAB4013839.1"/>
    <property type="molecule type" value="Genomic_DNA"/>
</dbReference>
<dbReference type="SUPFAM" id="SSF56672">
    <property type="entry name" value="DNA/RNA polymerases"/>
    <property type="match status" value="1"/>
</dbReference>
<evidence type="ECO:0000313" key="2">
    <source>
        <dbReference type="EMBL" id="CAB4013839.1"/>
    </source>
</evidence>
<dbReference type="Proteomes" id="UP001152795">
    <property type="component" value="Unassembled WGS sequence"/>
</dbReference>
<feature type="region of interest" description="Disordered" evidence="1">
    <location>
        <begin position="221"/>
        <end position="245"/>
    </location>
</feature>
<proteinExistence type="predicted"/>
<reference evidence="2" key="1">
    <citation type="submission" date="2020-04" db="EMBL/GenBank/DDBJ databases">
        <authorList>
            <person name="Alioto T."/>
            <person name="Alioto T."/>
            <person name="Gomez Garrido J."/>
        </authorList>
    </citation>
    <scope>NUCLEOTIDE SEQUENCE</scope>
    <source>
        <strain evidence="2">A484AB</strain>
    </source>
</reference>
<evidence type="ECO:0000313" key="3">
    <source>
        <dbReference type="Proteomes" id="UP001152795"/>
    </source>
</evidence>
<dbReference type="PANTHER" id="PTHR31635">
    <property type="entry name" value="REVERSE TRANSCRIPTASE DOMAIN-CONTAINING PROTEIN-RELATED"/>
    <property type="match status" value="1"/>
</dbReference>
<dbReference type="Gene3D" id="3.60.10.10">
    <property type="entry name" value="Endonuclease/exonuclease/phosphatase"/>
    <property type="match status" value="1"/>
</dbReference>
<dbReference type="CDD" id="cd01650">
    <property type="entry name" value="RT_nLTR_like"/>
    <property type="match status" value="1"/>
</dbReference>
<keyword evidence="3" id="KW-1185">Reference proteome</keyword>
<feature type="region of interest" description="Disordered" evidence="1">
    <location>
        <begin position="384"/>
        <end position="403"/>
    </location>
</feature>
<accession>A0A7D9EN41</accession>
<name>A0A7D9EN41_PARCT</name>
<dbReference type="SUPFAM" id="SSF56219">
    <property type="entry name" value="DNase I-like"/>
    <property type="match status" value="1"/>
</dbReference>
<dbReference type="OrthoDB" id="6244150at2759"/>
<dbReference type="InterPro" id="IPR036691">
    <property type="entry name" value="Endo/exonu/phosph_ase_sf"/>
</dbReference>
<protein>
    <submittedName>
        <fullName evidence="2">Uncharacterized protein</fullName>
    </submittedName>
</protein>
<sequence length="1554" mass="172763">MGYDLNGLNFHGVNITPTPAYERLMNVFVDRAPLHMPNNYISSSLSAYGRVVSVRDLCVKGYQDIRTGTRMVTMSLLRPIPVVVKIANFPCSVRYNGQPPYCLACNTFGHFARRCQQGRTKKPPSNTLPSSRYPGKITRTKHIRERRLLQSSSHLSVSKSPSSTTVAVAQRHIVETSVVSTDVSSQAQPAVTTSNRFSLLGDEVDDLASLAGTVVDPLASPLPPNSAAEPVGSAPPSVGHIPSGTNSPVPCGASVAPTCQSSATVSPSEPSLQLHLSRSEQSVEPVASLPPPVIGAVDPSPTGTPVTHTPVYTTPPVPSCEPALEDAASSEAEFSPPPIPSRQALAPWQASGSAASPAAGYALAVLSGSSSLLPLRQGALEFPDSPDLFSPRSSDSEGRLTTPSNFPVSPFSPCFSSGDSSLARSFFSEVDDPASLLPSASEQVDVLADQSLVRKDDDGRFLQVEIAIEGNKLRFVSLYAPNKNPARNTFFANLPDYIDLAVPTFLCGDFNAVLDPDLDRRRHPSYAGPSRAATARESVAALQSLLSATHTFPVWRTRHPAERIFSWDHASGKFSSRIDMIWAPLVLDQSITDCQYHTSFFSDHRYMLLKFHLGDVFARGPGVWKFNTSLLDSPEYCALVRSFWAFWKTQESSSTFSSSLDWWDQGKFFLREITRCFGRARAAEQSRTKLDLERQLKRLQRLFDAGDSSAFSQLCAVQEELRAIHLHEAKASQVRARCRWAEEGETSSSFFLSLEKKHRAKQAIASIRDPDTGLIHHDPFTILATWRTYYQRLFTAEDCDRSEQDIMLGRLTRRLSNPEVESCEGELSEAECRAALHGMSHGKTPGSDGFPMEFFVSFWDLLGPDLVRVLNLAYTQGQLSTSQRRGIIIVLYKKDDRLETKNYRPISLLNVDYKIATRAISGRLLGVIGSIVGYDQTCGIPGRTISENLMLIRDLIEYADRADVPLAILSLDQEKAFDRVDWSFLQRILFTFGFGASFRQWINLFYTNIESAVVINGWTSSFFQPSRGVRQGCPLSPLLYVLCIEVLACSITASPAIEGVPLPGADRVFKCSGYADDTSIAATTNASMQATFDTYAQYERASGAKLNRGKSKGLWLGAWKDRQDTPFGIKWVKELSLLGATVSAGDYSTATWEAPVAKVEQRLSSWKGRQLTYQGKATVINTLALSQIWHLCHVFPIPAWAKKRITKATWGFFWSGRRDLVARRTVCLPKGQGGFGVIDFDLKAKAFAIQWVKRYFAPTPAKWKAFFSFFCLSCLSVTPVDVFATPTFPRNLIALLPQFYQHIVRAWSQFDGGAVAGILSLDVNSATPRPLAELNSHSTYVISRRLITPQPHCIGKFLPRYGPLHWSETWDQIHLQSLDRAVVDVNWKIAHGVIYTASRLVTGFGMANIDLQCHCRADAETLEHLFFECRYACILVGWVYFNLMMYDGSATPFTVDELLFGFSRARRQRIPQVIIWMLQLVKHYLWVAWNDFRFRYQHRTEADCLKAIIARLKFLLKVLAGCCRSPSQIRSFEKQWLANKTLGHFEGEKLVFSF</sequence>
<dbReference type="PANTHER" id="PTHR31635:SF196">
    <property type="entry name" value="REVERSE TRANSCRIPTASE DOMAIN-CONTAINING PROTEIN-RELATED"/>
    <property type="match status" value="1"/>
</dbReference>
<dbReference type="PROSITE" id="PS50878">
    <property type="entry name" value="RT_POL"/>
    <property type="match status" value="1"/>
</dbReference>
<comment type="caution">
    <text evidence="2">The sequence shown here is derived from an EMBL/GenBank/DDBJ whole genome shotgun (WGS) entry which is preliminary data.</text>
</comment>
<evidence type="ECO:0000256" key="1">
    <source>
        <dbReference type="SAM" id="MobiDB-lite"/>
    </source>
</evidence>
<dbReference type="InterPro" id="IPR000477">
    <property type="entry name" value="RT_dom"/>
</dbReference>
<organism evidence="2 3">
    <name type="scientific">Paramuricea clavata</name>
    <name type="common">Red gorgonian</name>
    <name type="synonym">Violescent sea-whip</name>
    <dbReference type="NCBI Taxonomy" id="317549"/>
    <lineage>
        <taxon>Eukaryota</taxon>
        <taxon>Metazoa</taxon>
        <taxon>Cnidaria</taxon>
        <taxon>Anthozoa</taxon>
        <taxon>Octocorallia</taxon>
        <taxon>Malacalcyonacea</taxon>
        <taxon>Plexauridae</taxon>
        <taxon>Paramuricea</taxon>
    </lineage>
</organism>
<gene>
    <name evidence="2" type="ORF">PACLA_8A018551</name>
</gene>